<sequence>MKLESLHIRQLPGIHPGFDLEGLDPRINLLLGPNASGKSSVVRALRHLMETRTDDPANLVLSATFSEGERQWQVDRLGRDIHWRCDGEPCAPPPLPGAEGLGYYWIGLDRLLETTREDQAAEATLRREMQGGYDLQALRESQPFSLSAQRGRIAARELQQRQQALRRVEREHQALASDEARLPELSEAVAEAQRARERRQACEQALLALDAARELRHQEDRLARYPDPMPVGLTRDRLETLEQQEAELARALASARDDQARAEADRQATGLADGGPPPAELQAAGEQARRLTRLEEQVRHTHEQLAATRRAAAQAARALGRGPDDDRAQPALSPEELAGLERLAHEAHAARERLQALDARLATLEPNAEPFDPAPLERGCHELRRWLRQPAPRPLHWLGLGLTGLGGAGTAALGLTLGHWPTVASSLVVLAGLGASAVAMGRRRDRRESETRFTELPLPAPEVWEEAAVRQRLDELEQAWHQARSLQQRRQEADQLHAQRGRARTEQAEAEQALHRHAAALGLDAELPLAFDRAVRLLSRHQEAREQQAAQEAVLDRQAQELDTLRDTLHHFLATWHTAPREERSEALGAALDDLRQRCEAAERARQQADNATRLIRELERQLRDTRRQLDQLYHDAGLQPDQRATLLERIDQLPEWQACRQALEAARSNYRLRREDLEGQADPDIIEWLEAGDEPALRRAAEDAAEAAGRLEPLREERAGIRTRLEQTRQRHDLEEALAQREEAREALAGEREQALSAAAARFLLERVARRHEQAHRPEALARADRLFARFTHQRYGLRLGPDQRLQAMDHHSEQPQPLERLSTGTRMQLLIALRVAWLEQLERQTRPLPLILDEALTTTDPERFQAVAGSLAALLETGRQIFYLSAQPEDARRWELALGQRPHCIELAQLRGTGSALSDQALQLPEAEPVPAPDGHTAESYARALQVPGIDPWRPAGEIHLFHLLRDRLDTLHRLLRDYRVHHSGELQRLLEDPALKHHLPAELREQLSRRVQLAHHWLQAWRQGRGRPVTRAVLEASGAVSDTFMPRVAELNDAHHGDARALLEALGAGEVSGFRRAKLEELESYLEAEGHLDPQPRLERDERYRAALAKVELPLEAIGRDAEIIDWLEAALLA</sequence>
<keyword evidence="4" id="KW-1185">Reference proteome</keyword>
<name>Q0AAF6_ALKEH</name>
<dbReference type="KEGG" id="aeh:Mlg_0827"/>
<feature type="region of interest" description="Disordered" evidence="2">
    <location>
        <begin position="309"/>
        <end position="331"/>
    </location>
</feature>
<feature type="coiled-coil region" evidence="1">
    <location>
        <begin position="585"/>
        <end position="636"/>
    </location>
</feature>
<dbReference type="AlphaFoldDB" id="Q0AAF6"/>
<feature type="coiled-coil region" evidence="1">
    <location>
        <begin position="158"/>
        <end position="205"/>
    </location>
</feature>
<evidence type="ECO:0000313" key="3">
    <source>
        <dbReference type="EMBL" id="ABI56181.1"/>
    </source>
</evidence>
<feature type="coiled-coil region" evidence="1">
    <location>
        <begin position="726"/>
        <end position="755"/>
    </location>
</feature>
<proteinExistence type="predicted"/>
<dbReference type="RefSeq" id="WP_011628576.1">
    <property type="nucleotide sequence ID" value="NC_008340.1"/>
</dbReference>
<dbReference type="Gene3D" id="3.40.50.300">
    <property type="entry name" value="P-loop containing nucleotide triphosphate hydrolases"/>
    <property type="match status" value="2"/>
</dbReference>
<dbReference type="InterPro" id="IPR027417">
    <property type="entry name" value="P-loop_NTPase"/>
</dbReference>
<evidence type="ECO:0000256" key="1">
    <source>
        <dbReference type="SAM" id="Coils"/>
    </source>
</evidence>
<evidence type="ECO:0000256" key="2">
    <source>
        <dbReference type="SAM" id="MobiDB-lite"/>
    </source>
</evidence>
<protein>
    <recommendedName>
        <fullName evidence="5">Rad50/SbcC-type AAA domain-containing protein</fullName>
    </recommendedName>
</protein>
<dbReference type="CDD" id="cd00267">
    <property type="entry name" value="ABC_ATPase"/>
    <property type="match status" value="1"/>
</dbReference>
<evidence type="ECO:0008006" key="5">
    <source>
        <dbReference type="Google" id="ProtNLM"/>
    </source>
</evidence>
<dbReference type="eggNOG" id="COG0419">
    <property type="taxonomic scope" value="Bacteria"/>
</dbReference>
<feature type="compositionally biased region" description="Basic and acidic residues" evidence="2">
    <location>
        <begin position="255"/>
        <end position="266"/>
    </location>
</feature>
<gene>
    <name evidence="3" type="ordered locus">Mlg_0827</name>
</gene>
<dbReference type="OrthoDB" id="9764467at2"/>
<dbReference type="PANTHER" id="PTHR41259">
    <property type="entry name" value="DOUBLE-STRAND BREAK REPAIR RAD50 ATPASE, PUTATIVE-RELATED"/>
    <property type="match status" value="1"/>
</dbReference>
<dbReference type="EMBL" id="CP000453">
    <property type="protein sequence ID" value="ABI56181.1"/>
    <property type="molecule type" value="Genomic_DNA"/>
</dbReference>
<organism evidence="3 4">
    <name type="scientific">Alkalilimnicola ehrlichii (strain ATCC BAA-1101 / DSM 17681 / MLHE-1)</name>
    <dbReference type="NCBI Taxonomy" id="187272"/>
    <lineage>
        <taxon>Bacteria</taxon>
        <taxon>Pseudomonadati</taxon>
        <taxon>Pseudomonadota</taxon>
        <taxon>Gammaproteobacteria</taxon>
        <taxon>Chromatiales</taxon>
        <taxon>Ectothiorhodospiraceae</taxon>
        <taxon>Alkalilimnicola</taxon>
    </lineage>
</organism>
<dbReference type="Proteomes" id="UP000001962">
    <property type="component" value="Chromosome"/>
</dbReference>
<dbReference type="PANTHER" id="PTHR41259:SF1">
    <property type="entry name" value="DOUBLE-STRAND BREAK REPAIR RAD50 ATPASE, PUTATIVE-RELATED"/>
    <property type="match status" value="1"/>
</dbReference>
<dbReference type="HOGENOM" id="CLU_008104_0_0_6"/>
<dbReference type="SUPFAM" id="SSF52540">
    <property type="entry name" value="P-loop containing nucleoside triphosphate hydrolases"/>
    <property type="match status" value="1"/>
</dbReference>
<feature type="region of interest" description="Disordered" evidence="2">
    <location>
        <begin position="250"/>
        <end position="289"/>
    </location>
</feature>
<feature type="compositionally biased region" description="Low complexity" evidence="2">
    <location>
        <begin position="309"/>
        <end position="321"/>
    </location>
</feature>
<keyword evidence="1" id="KW-0175">Coiled coil</keyword>
<reference evidence="4" key="1">
    <citation type="submission" date="2006-08" db="EMBL/GenBank/DDBJ databases">
        <title>Complete sequence of Alkalilimnicola ehrilichei MLHE-1.</title>
        <authorList>
            <person name="Copeland A."/>
            <person name="Lucas S."/>
            <person name="Lapidus A."/>
            <person name="Barry K."/>
            <person name="Detter J.C."/>
            <person name="Glavina del Rio T."/>
            <person name="Hammon N."/>
            <person name="Israni S."/>
            <person name="Dalin E."/>
            <person name="Tice H."/>
            <person name="Pitluck S."/>
            <person name="Sims D."/>
            <person name="Brettin T."/>
            <person name="Bruce D."/>
            <person name="Han C."/>
            <person name="Tapia R."/>
            <person name="Gilna P."/>
            <person name="Schmutz J."/>
            <person name="Larimer F."/>
            <person name="Land M."/>
            <person name="Hauser L."/>
            <person name="Kyrpides N."/>
            <person name="Mikhailova N."/>
            <person name="Oremland R.S."/>
            <person name="Hoeft S.E."/>
            <person name="Switzer-Blum J."/>
            <person name="Kulp T."/>
            <person name="King G."/>
            <person name="Tabita R."/>
            <person name="Witte B."/>
            <person name="Santini J.M."/>
            <person name="Basu P."/>
            <person name="Hollibaugh J.T."/>
            <person name="Xie G."/>
            <person name="Stolz J.F."/>
            <person name="Richardson P."/>
        </authorList>
    </citation>
    <scope>NUCLEOTIDE SEQUENCE [LARGE SCALE GENOMIC DNA]</scope>
    <source>
        <strain evidence="4">ATCC BAA-1101 / DSM 17681 / MLHE-1</strain>
    </source>
</reference>
<evidence type="ECO:0000313" key="4">
    <source>
        <dbReference type="Proteomes" id="UP000001962"/>
    </source>
</evidence>
<accession>Q0AAF6</accession>